<feature type="region of interest" description="Disordered" evidence="1">
    <location>
        <begin position="127"/>
        <end position="153"/>
    </location>
</feature>
<keyword evidence="3" id="KW-1185">Reference proteome</keyword>
<name>A0AAE4CLY0_9ACTN</name>
<dbReference type="RefSeq" id="WP_310274471.1">
    <property type="nucleotide sequence ID" value="NZ_JAVDXW010000001.1"/>
</dbReference>
<evidence type="ECO:0000313" key="3">
    <source>
        <dbReference type="Proteomes" id="UP001180845"/>
    </source>
</evidence>
<gene>
    <name evidence="2" type="ORF">JOF55_002891</name>
</gene>
<sequence>MLPRATARAGAPAAEPCLSRQRKNQPTSRMLGTLNTDVIGRLPGVLLHRVSPWRRVTAPLLPGGPMARLTPASGTIPLVTGIATATVLSGAAVLTVVHAGCDEPGSYRMQHGAVELVGGCISPEDIPVAPKPPAEPTPRPLGEASSTVTLLRP</sequence>
<proteinExistence type="predicted"/>
<evidence type="ECO:0000313" key="2">
    <source>
        <dbReference type="EMBL" id="MDR7302710.1"/>
    </source>
</evidence>
<dbReference type="AlphaFoldDB" id="A0AAE4CLY0"/>
<dbReference type="Proteomes" id="UP001180845">
    <property type="component" value="Unassembled WGS sequence"/>
</dbReference>
<organism evidence="2 3">
    <name type="scientific">Haloactinomyces albus</name>
    <dbReference type="NCBI Taxonomy" id="1352928"/>
    <lineage>
        <taxon>Bacteria</taxon>
        <taxon>Bacillati</taxon>
        <taxon>Actinomycetota</taxon>
        <taxon>Actinomycetes</taxon>
        <taxon>Actinopolysporales</taxon>
        <taxon>Actinopolysporaceae</taxon>
        <taxon>Haloactinomyces</taxon>
    </lineage>
</organism>
<evidence type="ECO:0000256" key="1">
    <source>
        <dbReference type="SAM" id="MobiDB-lite"/>
    </source>
</evidence>
<feature type="compositionally biased region" description="Low complexity" evidence="1">
    <location>
        <begin position="1"/>
        <end position="14"/>
    </location>
</feature>
<reference evidence="2" key="1">
    <citation type="submission" date="2023-07" db="EMBL/GenBank/DDBJ databases">
        <title>Sequencing the genomes of 1000 actinobacteria strains.</title>
        <authorList>
            <person name="Klenk H.-P."/>
        </authorList>
    </citation>
    <scope>NUCLEOTIDE SEQUENCE</scope>
    <source>
        <strain evidence="2">DSM 45977</strain>
    </source>
</reference>
<feature type="compositionally biased region" description="Pro residues" evidence="1">
    <location>
        <begin position="129"/>
        <end position="139"/>
    </location>
</feature>
<protein>
    <submittedName>
        <fullName evidence="2">Uncharacterized protein</fullName>
    </submittedName>
</protein>
<dbReference type="EMBL" id="JAVDXW010000001">
    <property type="protein sequence ID" value="MDR7302710.1"/>
    <property type="molecule type" value="Genomic_DNA"/>
</dbReference>
<comment type="caution">
    <text evidence="2">The sequence shown here is derived from an EMBL/GenBank/DDBJ whole genome shotgun (WGS) entry which is preliminary data.</text>
</comment>
<accession>A0AAE4CLY0</accession>
<feature type="region of interest" description="Disordered" evidence="1">
    <location>
        <begin position="1"/>
        <end position="26"/>
    </location>
</feature>
<feature type="compositionally biased region" description="Polar residues" evidence="1">
    <location>
        <begin position="144"/>
        <end position="153"/>
    </location>
</feature>